<keyword evidence="2" id="KW-1185">Reference proteome</keyword>
<accession>A0ACB9XUS0</accession>
<dbReference type="EMBL" id="CM043786">
    <property type="protein sequence ID" value="KAI4831395.1"/>
    <property type="molecule type" value="Genomic_DNA"/>
</dbReference>
<sequence>MIVWFIFRTEYWKSQPRKFCQYCKCWIADNKPSVEFHERGKNHKENVAAKITEIKKKSMDNAKQEERMSKDFQKMEEAAMKAYQEDLKRIEKESGGSGPDLWWGPRQDLKWDPRVDPRVDQGGSQGGSQGGYQSGPQGGPQSKKQQKKQKANQMPRGQMRAPVWVKGQAEDGNAYYYNTITGESRWDNPESFQGANSAPAQPERSSGGLWTEAVSPEGHKYYYNSETRESSWEKPAGFTSGSQEEAPQPEPPGVEESSSGVPASQEPGAPEQALQQPQYPQISFRKRKAEAEPLEKEGLDKESEDAPKGEAEEMVKEEVKKEEDVQSTAAASEEKKEEAPVKIQIRIRQKSANPYGAWEQIKEEVDPYSKVDLQLSQGGGIHCQRSSLWPAAGAKNQVQGARHHFPRRGRWVDFVQEEQDTERQIKKHPTERGRRRRLTKENRHAGDFHTNTTLLHASLKPHNSRLSVSCNRQEL</sequence>
<name>A0ACB9XUS0_CHAAC</name>
<evidence type="ECO:0000313" key="1">
    <source>
        <dbReference type="EMBL" id="KAI4831395.1"/>
    </source>
</evidence>
<dbReference type="Proteomes" id="UP001057452">
    <property type="component" value="Chromosome 2"/>
</dbReference>
<protein>
    <submittedName>
        <fullName evidence="1">Uncharacterized protein</fullName>
    </submittedName>
</protein>
<evidence type="ECO:0000313" key="2">
    <source>
        <dbReference type="Proteomes" id="UP001057452"/>
    </source>
</evidence>
<comment type="caution">
    <text evidence="1">The sequence shown here is derived from an EMBL/GenBank/DDBJ whole genome shotgun (WGS) entry which is preliminary data.</text>
</comment>
<reference evidence="1" key="1">
    <citation type="submission" date="2022-05" db="EMBL/GenBank/DDBJ databases">
        <title>Chromosome-level genome of Chaenocephalus aceratus.</title>
        <authorList>
            <person name="Park H."/>
        </authorList>
    </citation>
    <scope>NUCLEOTIDE SEQUENCE</scope>
    <source>
        <strain evidence="1">KU_202001</strain>
    </source>
</reference>
<proteinExistence type="predicted"/>
<gene>
    <name evidence="1" type="ORF">KUCAC02_000938</name>
</gene>
<organism evidence="1 2">
    <name type="scientific">Chaenocephalus aceratus</name>
    <name type="common">Blackfin icefish</name>
    <name type="synonym">Chaenichthys aceratus</name>
    <dbReference type="NCBI Taxonomy" id="36190"/>
    <lineage>
        <taxon>Eukaryota</taxon>
        <taxon>Metazoa</taxon>
        <taxon>Chordata</taxon>
        <taxon>Craniata</taxon>
        <taxon>Vertebrata</taxon>
        <taxon>Euteleostomi</taxon>
        <taxon>Actinopterygii</taxon>
        <taxon>Neopterygii</taxon>
        <taxon>Teleostei</taxon>
        <taxon>Neoteleostei</taxon>
        <taxon>Acanthomorphata</taxon>
        <taxon>Eupercaria</taxon>
        <taxon>Perciformes</taxon>
        <taxon>Notothenioidei</taxon>
        <taxon>Channichthyidae</taxon>
        <taxon>Chaenocephalus</taxon>
    </lineage>
</organism>